<dbReference type="SUPFAM" id="SSF53927">
    <property type="entry name" value="Cytidine deaminase-like"/>
    <property type="match status" value="1"/>
</dbReference>
<keyword evidence="6 13" id="KW-0686">Riboflavin biosynthesis</keyword>
<feature type="binding site" evidence="15">
    <location>
        <begin position="301"/>
        <end position="307"/>
    </location>
    <ligand>
        <name>NADP(+)</name>
        <dbReference type="ChEBI" id="CHEBI:58349"/>
    </ligand>
</feature>
<keyword evidence="9 13" id="KW-0862">Zinc</keyword>
<dbReference type="InterPro" id="IPR016193">
    <property type="entry name" value="Cytidine_deaminase-like"/>
</dbReference>
<dbReference type="Gene3D" id="3.40.140.10">
    <property type="entry name" value="Cytidine Deaminase, domain 2"/>
    <property type="match status" value="1"/>
</dbReference>
<comment type="function">
    <text evidence="1 13">Converts 2,5-diamino-6-(ribosylamino)-4(3h)-pyrimidinone 5'-phosphate into 5-amino-6-(ribosylamino)-2,4(1h,3h)-pyrimidinedione 5'-phosphate.</text>
</comment>
<comment type="pathway">
    <text evidence="2 13">Cofactor biosynthesis; riboflavin biosynthesis; 5-amino-6-(D-ribitylamino)uracil from GTP: step 2/4.</text>
</comment>
<comment type="cofactor">
    <cofactor evidence="13 16">
        <name>Zn(2+)</name>
        <dbReference type="ChEBI" id="CHEBI:29105"/>
    </cofactor>
    <text evidence="13 16">Binds 1 zinc ion.</text>
</comment>
<evidence type="ECO:0000256" key="1">
    <source>
        <dbReference type="ARBA" id="ARBA00002151"/>
    </source>
</evidence>
<dbReference type="FunFam" id="3.40.140.10:FF:000025">
    <property type="entry name" value="Riboflavin biosynthesis protein RibD"/>
    <property type="match status" value="1"/>
</dbReference>
<feature type="binding site" evidence="15">
    <location>
        <position position="211"/>
    </location>
    <ligand>
        <name>substrate</name>
    </ligand>
</feature>
<comment type="caution">
    <text evidence="18">The sequence shown here is derived from an EMBL/GenBank/DDBJ whole genome shotgun (WGS) entry which is preliminary data.</text>
</comment>
<dbReference type="PROSITE" id="PS51747">
    <property type="entry name" value="CYT_DCMP_DEAMINASES_2"/>
    <property type="match status" value="1"/>
</dbReference>
<keyword evidence="12" id="KW-0511">Multifunctional enzyme</keyword>
<dbReference type="PANTHER" id="PTHR38011:SF7">
    <property type="entry name" value="2,5-DIAMINO-6-RIBOSYLAMINO-4(3H)-PYRIMIDINONE 5'-PHOSPHATE REDUCTASE"/>
    <property type="match status" value="1"/>
</dbReference>
<dbReference type="PROSITE" id="PS00903">
    <property type="entry name" value="CYT_DCMP_DEAMINASES_1"/>
    <property type="match status" value="1"/>
</dbReference>
<keyword evidence="8 13" id="KW-0378">Hydrolase</keyword>
<evidence type="ECO:0000256" key="10">
    <source>
        <dbReference type="ARBA" id="ARBA00022857"/>
    </source>
</evidence>
<evidence type="ECO:0000256" key="5">
    <source>
        <dbReference type="ARBA" id="ARBA00007417"/>
    </source>
</evidence>
<dbReference type="RefSeq" id="WP_310521958.1">
    <property type="nucleotide sequence ID" value="NZ_JANUCT010000002.1"/>
</dbReference>
<feature type="binding site" evidence="15">
    <location>
        <position position="208"/>
    </location>
    <ligand>
        <name>substrate</name>
    </ligand>
</feature>
<dbReference type="GO" id="GO:0050661">
    <property type="term" value="F:NADP binding"/>
    <property type="evidence" value="ECO:0007669"/>
    <property type="project" value="InterPro"/>
</dbReference>
<comment type="similarity">
    <text evidence="5 13">In the C-terminal section; belongs to the HTP reductase family.</text>
</comment>
<dbReference type="EC" id="1.1.1.193" evidence="13"/>
<evidence type="ECO:0000256" key="11">
    <source>
        <dbReference type="ARBA" id="ARBA00023002"/>
    </source>
</evidence>
<feature type="binding site" evidence="15">
    <location>
        <position position="200"/>
    </location>
    <ligand>
        <name>NADP(+)</name>
        <dbReference type="ChEBI" id="CHEBI:58349"/>
    </ligand>
</feature>
<dbReference type="InterPro" id="IPR011549">
    <property type="entry name" value="RibD_C"/>
</dbReference>
<feature type="binding site" evidence="15">
    <location>
        <position position="174"/>
    </location>
    <ligand>
        <name>NADP(+)</name>
        <dbReference type="ChEBI" id="CHEBI:58349"/>
    </ligand>
</feature>
<organism evidence="18 19">
    <name type="scientific">Methylohalomonas lacus</name>
    <dbReference type="NCBI Taxonomy" id="398773"/>
    <lineage>
        <taxon>Bacteria</taxon>
        <taxon>Pseudomonadati</taxon>
        <taxon>Pseudomonadota</taxon>
        <taxon>Gammaproteobacteria</taxon>
        <taxon>Methylohalomonadales</taxon>
        <taxon>Methylohalomonadaceae</taxon>
        <taxon>Methylohalomonas</taxon>
    </lineage>
</organism>
<dbReference type="PANTHER" id="PTHR38011">
    <property type="entry name" value="DIHYDROFOLATE REDUCTASE FAMILY PROTEIN (AFU_ORTHOLOGUE AFUA_8G06820)"/>
    <property type="match status" value="1"/>
</dbReference>
<dbReference type="InterPro" id="IPR050765">
    <property type="entry name" value="Riboflavin_Biosynth_HTPR"/>
</dbReference>
<dbReference type="Pfam" id="PF01872">
    <property type="entry name" value="RibD_C"/>
    <property type="match status" value="1"/>
</dbReference>
<evidence type="ECO:0000256" key="2">
    <source>
        <dbReference type="ARBA" id="ARBA00004882"/>
    </source>
</evidence>
<comment type="catalytic activity">
    <reaction evidence="13">
        <text>5-amino-6-(5-phospho-D-ribitylamino)uracil + NADP(+) = 5-amino-6-(5-phospho-D-ribosylamino)uracil + NADPH + H(+)</text>
        <dbReference type="Rhea" id="RHEA:17845"/>
        <dbReference type="ChEBI" id="CHEBI:15378"/>
        <dbReference type="ChEBI" id="CHEBI:57783"/>
        <dbReference type="ChEBI" id="CHEBI:58349"/>
        <dbReference type="ChEBI" id="CHEBI:58421"/>
        <dbReference type="ChEBI" id="CHEBI:58453"/>
        <dbReference type="EC" id="1.1.1.193"/>
    </reaction>
</comment>
<dbReference type="InterPro" id="IPR004794">
    <property type="entry name" value="Eubact_RibD"/>
</dbReference>
<feature type="binding site" evidence="16">
    <location>
        <position position="88"/>
    </location>
    <ligand>
        <name>Zn(2+)</name>
        <dbReference type="ChEBI" id="CHEBI:29105"/>
        <note>catalytic</note>
    </ligand>
</feature>
<evidence type="ECO:0000256" key="13">
    <source>
        <dbReference type="PIRNR" id="PIRNR006769"/>
    </source>
</evidence>
<feature type="binding site" evidence="15">
    <location>
        <position position="228"/>
    </location>
    <ligand>
        <name>NADP(+)</name>
        <dbReference type="ChEBI" id="CHEBI:58349"/>
    </ligand>
</feature>
<feature type="binding site" evidence="15">
    <location>
        <position position="188"/>
    </location>
    <ligand>
        <name>substrate</name>
    </ligand>
</feature>
<dbReference type="CDD" id="cd01284">
    <property type="entry name" value="Riboflavin_deaminase-reductase"/>
    <property type="match status" value="1"/>
</dbReference>
<evidence type="ECO:0000256" key="7">
    <source>
        <dbReference type="ARBA" id="ARBA00022723"/>
    </source>
</evidence>
<keyword evidence="10 13" id="KW-0521">NADP</keyword>
<feature type="binding site" evidence="15">
    <location>
        <position position="299"/>
    </location>
    <ligand>
        <name>substrate</name>
    </ligand>
</feature>
<name>A0AAE3L3L0_9GAMM</name>
<dbReference type="GO" id="GO:0008835">
    <property type="term" value="F:diaminohydroxyphosphoribosylaminopyrimidine deaminase activity"/>
    <property type="evidence" value="ECO:0007669"/>
    <property type="project" value="UniProtKB-EC"/>
</dbReference>
<comment type="pathway">
    <text evidence="3 13">Cofactor biosynthesis; riboflavin biosynthesis; 5-amino-6-(D-ribitylamino)uracil from GTP: step 3/4.</text>
</comment>
<feature type="binding site" evidence="16">
    <location>
        <position position="79"/>
    </location>
    <ligand>
        <name>Zn(2+)</name>
        <dbReference type="ChEBI" id="CHEBI:29105"/>
        <note>catalytic</note>
    </ligand>
</feature>
<dbReference type="Gene3D" id="3.40.430.10">
    <property type="entry name" value="Dihydrofolate Reductase, subunit A"/>
    <property type="match status" value="1"/>
</dbReference>
<dbReference type="NCBIfam" id="TIGR00326">
    <property type="entry name" value="eubact_ribD"/>
    <property type="match status" value="1"/>
</dbReference>
<dbReference type="GO" id="GO:0008270">
    <property type="term" value="F:zinc ion binding"/>
    <property type="evidence" value="ECO:0007669"/>
    <property type="project" value="InterPro"/>
</dbReference>
<accession>A0AAE3L3L0</accession>
<evidence type="ECO:0000256" key="16">
    <source>
        <dbReference type="PIRSR" id="PIRSR006769-3"/>
    </source>
</evidence>
<dbReference type="EC" id="3.5.4.26" evidence="13"/>
<evidence type="ECO:0000313" key="19">
    <source>
        <dbReference type="Proteomes" id="UP001204445"/>
    </source>
</evidence>
<evidence type="ECO:0000259" key="17">
    <source>
        <dbReference type="PROSITE" id="PS51747"/>
    </source>
</evidence>
<evidence type="ECO:0000256" key="14">
    <source>
        <dbReference type="PIRSR" id="PIRSR006769-1"/>
    </source>
</evidence>
<comment type="catalytic activity">
    <reaction evidence="13">
        <text>2,5-diamino-6-hydroxy-4-(5-phosphoribosylamino)-pyrimidine + H2O + H(+) = 5-amino-6-(5-phospho-D-ribosylamino)uracil + NH4(+)</text>
        <dbReference type="Rhea" id="RHEA:21868"/>
        <dbReference type="ChEBI" id="CHEBI:15377"/>
        <dbReference type="ChEBI" id="CHEBI:15378"/>
        <dbReference type="ChEBI" id="CHEBI:28938"/>
        <dbReference type="ChEBI" id="CHEBI:58453"/>
        <dbReference type="ChEBI" id="CHEBI:58614"/>
        <dbReference type="EC" id="3.5.4.26"/>
    </reaction>
</comment>
<evidence type="ECO:0000256" key="3">
    <source>
        <dbReference type="ARBA" id="ARBA00004910"/>
    </source>
</evidence>
<dbReference type="GO" id="GO:0009231">
    <property type="term" value="P:riboflavin biosynthetic process"/>
    <property type="evidence" value="ECO:0007669"/>
    <property type="project" value="UniProtKB-KW"/>
</dbReference>
<evidence type="ECO:0000256" key="6">
    <source>
        <dbReference type="ARBA" id="ARBA00022619"/>
    </source>
</evidence>
<dbReference type="GO" id="GO:0008703">
    <property type="term" value="F:5-amino-6-(5-phosphoribosylamino)uracil reductase activity"/>
    <property type="evidence" value="ECO:0007669"/>
    <property type="project" value="UniProtKB-EC"/>
</dbReference>
<proteinExistence type="inferred from homology"/>
<reference evidence="18" key="1">
    <citation type="submission" date="2022-08" db="EMBL/GenBank/DDBJ databases">
        <title>Genomic Encyclopedia of Type Strains, Phase III (KMG-III): the genomes of soil and plant-associated and newly described type strains.</title>
        <authorList>
            <person name="Whitman W."/>
        </authorList>
    </citation>
    <scope>NUCLEOTIDE SEQUENCE</scope>
    <source>
        <strain evidence="18">HMT 1</strain>
    </source>
</reference>
<evidence type="ECO:0000256" key="12">
    <source>
        <dbReference type="ARBA" id="ARBA00023268"/>
    </source>
</evidence>
<evidence type="ECO:0000256" key="8">
    <source>
        <dbReference type="ARBA" id="ARBA00022801"/>
    </source>
</evidence>
<keyword evidence="7 13" id="KW-0479">Metal-binding</keyword>
<comment type="similarity">
    <text evidence="4 13">In the N-terminal section; belongs to the cytidine and deoxycytidylate deaminase family.</text>
</comment>
<dbReference type="SUPFAM" id="SSF53597">
    <property type="entry name" value="Dihydrofolate reductase-like"/>
    <property type="match status" value="1"/>
</dbReference>
<protein>
    <recommendedName>
        <fullName evidence="13">Riboflavin biosynthesis protein RibD</fullName>
    </recommendedName>
    <domain>
        <recommendedName>
            <fullName evidence="13">Diaminohydroxyphosphoribosylaminopyrimidine deaminase</fullName>
            <shortName evidence="13">DRAP deaminase</shortName>
            <ecNumber evidence="13">3.5.4.26</ecNumber>
        </recommendedName>
        <alternativeName>
            <fullName evidence="13">Riboflavin-specific deaminase</fullName>
        </alternativeName>
    </domain>
    <domain>
        <recommendedName>
            <fullName evidence="13">5-amino-6-(5-phosphoribosylamino)uracil reductase</fullName>
            <ecNumber evidence="13">1.1.1.193</ecNumber>
        </recommendedName>
        <alternativeName>
            <fullName evidence="13">HTP reductase</fullName>
        </alternativeName>
    </domain>
</protein>
<dbReference type="InterPro" id="IPR002125">
    <property type="entry name" value="CMP_dCMP_dom"/>
</dbReference>
<dbReference type="InterPro" id="IPR002734">
    <property type="entry name" value="RibDG_C"/>
</dbReference>
<feature type="binding site" evidence="15">
    <location>
        <position position="158"/>
    </location>
    <ligand>
        <name>NADP(+)</name>
        <dbReference type="ChEBI" id="CHEBI:58349"/>
    </ligand>
</feature>
<keyword evidence="11 13" id="KW-0560">Oxidoreductase</keyword>
<gene>
    <name evidence="18" type="ORF">J2T55_000299</name>
</gene>
<feature type="active site" description="Proton donor" evidence="14">
    <location>
        <position position="56"/>
    </location>
</feature>
<feature type="binding site" evidence="15">
    <location>
        <position position="172"/>
    </location>
    <ligand>
        <name>substrate</name>
    </ligand>
</feature>
<feature type="binding site" evidence="16">
    <location>
        <position position="54"/>
    </location>
    <ligand>
        <name>Zn(2+)</name>
        <dbReference type="ChEBI" id="CHEBI:29105"/>
        <note>catalytic</note>
    </ligand>
</feature>
<feature type="domain" description="CMP/dCMP-type deaminase" evidence="17">
    <location>
        <begin position="5"/>
        <end position="127"/>
    </location>
</feature>
<dbReference type="PIRSF" id="PIRSF006769">
    <property type="entry name" value="RibD"/>
    <property type="match status" value="1"/>
</dbReference>
<dbReference type="Pfam" id="PF00383">
    <property type="entry name" value="dCMP_cyt_deam_1"/>
    <property type="match status" value="1"/>
</dbReference>
<evidence type="ECO:0000256" key="9">
    <source>
        <dbReference type="ARBA" id="ARBA00022833"/>
    </source>
</evidence>
<evidence type="ECO:0000256" key="4">
    <source>
        <dbReference type="ARBA" id="ARBA00005259"/>
    </source>
</evidence>
<feature type="binding site" evidence="15">
    <location>
        <position position="204"/>
    </location>
    <ligand>
        <name>NADP(+)</name>
        <dbReference type="ChEBI" id="CHEBI:58349"/>
    </ligand>
</feature>
<sequence>MEFSAPDHRYMARALQLARRGLYTTTPNPRVGCVIVREDRIIAEGWHEHAGGPHAEINALGACREQPAGATVYVSLEPCSHTGRTPPCSQALVDARVGRVVAAVGDPNPAVSGRGLQQLEAAGIATACGLLDGPAEQLNRGFFKRMREGLPFVTAKLAMSLDGRTALASGESRWITSGAARQDVHRLRAQSCAILTGSGTVLADDPQLTARPNGALAARQPLRVILDSQLRLAPTAALLHQPGQTLVFTTAAADASKQAQLEQAGAEVVRLQATDRTERLHTALHWLAHERGINEVMVEAGAMLNGSLLQAGLTDELVVYMAPLLLGPDARAALQLAGIEQMQQRLNLKMIDSRRVGQDLRLTYCPCVTAAGNAD</sequence>
<dbReference type="AlphaFoldDB" id="A0AAE3L3L0"/>
<evidence type="ECO:0000256" key="15">
    <source>
        <dbReference type="PIRSR" id="PIRSR006769-2"/>
    </source>
</evidence>
<evidence type="ECO:0000313" key="18">
    <source>
        <dbReference type="EMBL" id="MCS3902303.1"/>
    </source>
</evidence>
<dbReference type="EMBL" id="JANUCT010000002">
    <property type="protein sequence ID" value="MCS3902303.1"/>
    <property type="molecule type" value="Genomic_DNA"/>
</dbReference>
<dbReference type="NCBIfam" id="TIGR00227">
    <property type="entry name" value="ribD_Cterm"/>
    <property type="match status" value="1"/>
</dbReference>
<dbReference type="Proteomes" id="UP001204445">
    <property type="component" value="Unassembled WGS sequence"/>
</dbReference>
<keyword evidence="19" id="KW-1185">Reference proteome</keyword>
<dbReference type="InterPro" id="IPR016192">
    <property type="entry name" value="APOBEC/CMP_deaminase_Zn-bd"/>
</dbReference>
<dbReference type="InterPro" id="IPR024072">
    <property type="entry name" value="DHFR-like_dom_sf"/>
</dbReference>